<dbReference type="EMBL" id="VIKS01000008">
    <property type="protein sequence ID" value="TQV87254.1"/>
    <property type="molecule type" value="Genomic_DNA"/>
</dbReference>
<dbReference type="Proteomes" id="UP000315439">
    <property type="component" value="Unassembled WGS sequence"/>
</dbReference>
<feature type="compositionally biased region" description="Basic and acidic residues" evidence="1">
    <location>
        <begin position="61"/>
        <end position="74"/>
    </location>
</feature>
<protein>
    <submittedName>
        <fullName evidence="2">Uncharacterized protein</fullName>
    </submittedName>
</protein>
<feature type="compositionally biased region" description="Basic residues" evidence="1">
    <location>
        <begin position="29"/>
        <end position="39"/>
    </location>
</feature>
<organism evidence="2 3">
    <name type="scientific">Aliikangiella coralliicola</name>
    <dbReference type="NCBI Taxonomy" id="2592383"/>
    <lineage>
        <taxon>Bacteria</taxon>
        <taxon>Pseudomonadati</taxon>
        <taxon>Pseudomonadota</taxon>
        <taxon>Gammaproteobacteria</taxon>
        <taxon>Oceanospirillales</taxon>
        <taxon>Pleioneaceae</taxon>
        <taxon>Aliikangiella</taxon>
    </lineage>
</organism>
<evidence type="ECO:0000256" key="1">
    <source>
        <dbReference type="SAM" id="MobiDB-lite"/>
    </source>
</evidence>
<accession>A0A545UCR0</accession>
<dbReference type="RefSeq" id="WP_142893845.1">
    <property type="nucleotide sequence ID" value="NZ_ML660164.1"/>
</dbReference>
<feature type="region of interest" description="Disordered" evidence="1">
    <location>
        <begin position="13"/>
        <end position="74"/>
    </location>
</feature>
<proteinExistence type="predicted"/>
<reference evidence="2 3" key="1">
    <citation type="submission" date="2019-07" db="EMBL/GenBank/DDBJ databases">
        <title>Draft genome for Aliikangiella sp. M105.</title>
        <authorList>
            <person name="Wang G."/>
        </authorList>
    </citation>
    <scope>NUCLEOTIDE SEQUENCE [LARGE SCALE GENOMIC DNA]</scope>
    <source>
        <strain evidence="2 3">M105</strain>
    </source>
</reference>
<evidence type="ECO:0000313" key="3">
    <source>
        <dbReference type="Proteomes" id="UP000315439"/>
    </source>
</evidence>
<keyword evidence="3" id="KW-1185">Reference proteome</keyword>
<comment type="caution">
    <text evidence="2">The sequence shown here is derived from an EMBL/GenBank/DDBJ whole genome shotgun (WGS) entry which is preliminary data.</text>
</comment>
<sequence length="74" mass="8521">MGDVINRMYETVADRQANRGLPSGDARRTRSGSLHRTRRSGSVDRIHFHENKHSTGYTERSIGHWDRHGNYSGR</sequence>
<name>A0A545UCR0_9GAMM</name>
<gene>
    <name evidence="2" type="ORF">FLL46_12430</name>
</gene>
<dbReference type="AlphaFoldDB" id="A0A545UCR0"/>
<evidence type="ECO:0000313" key="2">
    <source>
        <dbReference type="EMBL" id="TQV87254.1"/>
    </source>
</evidence>
<feature type="compositionally biased region" description="Basic and acidic residues" evidence="1">
    <location>
        <begin position="41"/>
        <end position="53"/>
    </location>
</feature>